<comment type="caution">
    <text evidence="10">The sequence shown here is derived from an EMBL/GenBank/DDBJ whole genome shotgun (WGS) entry which is preliminary data.</text>
</comment>
<sequence>MLLGIENLKKEFLSLVYDYMGRTGVRIMDFLGSCLVAVLILVIGFKVSNYVVKLAKRVLERSRVDLMIQTFLLSCLKIGLKILVVFMAVTHVGVAASSIVAVVGSAGLTLGLSLQGSLSNIAGGVILLIVKPFQVGDYIIEEGSGMEGTVQSIGIMYTKLSSMDNKAVLIPNGNLSNSSITNVTHQDKRRVDLLIGIEYSEDIRKVKDILAKVIDSETVLLREDPVKIYVSDFRESCIDIGIRYWVRTEDYWDSRWRVLEKIKYAFDEAGVTIPFNQLDVNVITDK</sequence>
<dbReference type="AlphaFoldDB" id="A0A9D1X490"/>
<dbReference type="GO" id="GO:0005886">
    <property type="term" value="C:plasma membrane"/>
    <property type="evidence" value="ECO:0007669"/>
    <property type="project" value="UniProtKB-SubCell"/>
</dbReference>
<organism evidence="10 11">
    <name type="scientific">Candidatus Anaerobutyricum stercoripullorum</name>
    <dbReference type="NCBI Taxonomy" id="2838456"/>
    <lineage>
        <taxon>Bacteria</taxon>
        <taxon>Bacillati</taxon>
        <taxon>Bacillota</taxon>
        <taxon>Clostridia</taxon>
        <taxon>Lachnospirales</taxon>
        <taxon>Lachnospiraceae</taxon>
        <taxon>Anaerobutyricum</taxon>
    </lineage>
</organism>
<comment type="subcellular location">
    <subcellularLocation>
        <location evidence="1">Cell membrane</location>
        <topology evidence="1">Multi-pass membrane protein</topology>
    </subcellularLocation>
</comment>
<keyword evidence="5 7" id="KW-1133">Transmembrane helix</keyword>
<dbReference type="SUPFAM" id="SSF82861">
    <property type="entry name" value="Mechanosensitive channel protein MscS (YggB), transmembrane region"/>
    <property type="match status" value="1"/>
</dbReference>
<dbReference type="Gene3D" id="2.30.30.60">
    <property type="match status" value="1"/>
</dbReference>
<dbReference type="InterPro" id="IPR049278">
    <property type="entry name" value="MS_channel_C"/>
</dbReference>
<dbReference type="InterPro" id="IPR023408">
    <property type="entry name" value="MscS_beta-dom_sf"/>
</dbReference>
<dbReference type="InterPro" id="IPR010920">
    <property type="entry name" value="LSM_dom_sf"/>
</dbReference>
<feature type="domain" description="Mechanosensitive ion channel MscS C-terminal" evidence="9">
    <location>
        <begin position="194"/>
        <end position="272"/>
    </location>
</feature>
<dbReference type="PANTHER" id="PTHR30221:SF1">
    <property type="entry name" value="SMALL-CONDUCTANCE MECHANOSENSITIVE CHANNEL"/>
    <property type="match status" value="1"/>
</dbReference>
<evidence type="ECO:0000313" key="11">
    <source>
        <dbReference type="Proteomes" id="UP000886805"/>
    </source>
</evidence>
<dbReference type="EMBL" id="DXEQ01000173">
    <property type="protein sequence ID" value="HIX72558.1"/>
    <property type="molecule type" value="Genomic_DNA"/>
</dbReference>
<evidence type="ECO:0000256" key="4">
    <source>
        <dbReference type="ARBA" id="ARBA00022692"/>
    </source>
</evidence>
<evidence type="ECO:0000256" key="1">
    <source>
        <dbReference type="ARBA" id="ARBA00004651"/>
    </source>
</evidence>
<feature type="transmembrane region" description="Helical" evidence="7">
    <location>
        <begin position="27"/>
        <end position="45"/>
    </location>
</feature>
<reference evidence="10" key="1">
    <citation type="journal article" date="2021" name="PeerJ">
        <title>Extensive microbial diversity within the chicken gut microbiome revealed by metagenomics and culture.</title>
        <authorList>
            <person name="Gilroy R."/>
            <person name="Ravi A."/>
            <person name="Getino M."/>
            <person name="Pursley I."/>
            <person name="Horton D.L."/>
            <person name="Alikhan N.F."/>
            <person name="Baker D."/>
            <person name="Gharbi K."/>
            <person name="Hall N."/>
            <person name="Watson M."/>
            <person name="Adriaenssens E.M."/>
            <person name="Foster-Nyarko E."/>
            <person name="Jarju S."/>
            <person name="Secka A."/>
            <person name="Antonio M."/>
            <person name="Oren A."/>
            <person name="Chaudhuri R.R."/>
            <person name="La Ragione R."/>
            <person name="Hildebrand F."/>
            <person name="Pallen M.J."/>
        </authorList>
    </citation>
    <scope>NUCLEOTIDE SEQUENCE</scope>
    <source>
        <strain evidence="10">ChiSxjej3B15-1167</strain>
    </source>
</reference>
<evidence type="ECO:0000256" key="5">
    <source>
        <dbReference type="ARBA" id="ARBA00022989"/>
    </source>
</evidence>
<dbReference type="SUPFAM" id="SSF82689">
    <property type="entry name" value="Mechanosensitive channel protein MscS (YggB), C-terminal domain"/>
    <property type="match status" value="1"/>
</dbReference>
<dbReference type="PROSITE" id="PS01246">
    <property type="entry name" value="UPF0003"/>
    <property type="match status" value="1"/>
</dbReference>
<proteinExistence type="inferred from homology"/>
<evidence type="ECO:0000313" key="10">
    <source>
        <dbReference type="EMBL" id="HIX72558.1"/>
    </source>
</evidence>
<dbReference type="Gene3D" id="1.10.287.1260">
    <property type="match status" value="1"/>
</dbReference>
<evidence type="ECO:0000259" key="8">
    <source>
        <dbReference type="Pfam" id="PF00924"/>
    </source>
</evidence>
<dbReference type="InterPro" id="IPR011014">
    <property type="entry name" value="MscS_channel_TM-2"/>
</dbReference>
<gene>
    <name evidence="10" type="ORF">H9849_06005</name>
</gene>
<evidence type="ECO:0000259" key="9">
    <source>
        <dbReference type="Pfam" id="PF21082"/>
    </source>
</evidence>
<evidence type="ECO:0000256" key="6">
    <source>
        <dbReference type="ARBA" id="ARBA00023136"/>
    </source>
</evidence>
<reference evidence="10" key="2">
    <citation type="submission" date="2021-04" db="EMBL/GenBank/DDBJ databases">
        <authorList>
            <person name="Gilroy R."/>
        </authorList>
    </citation>
    <scope>NUCLEOTIDE SEQUENCE</scope>
    <source>
        <strain evidence="10">ChiSxjej3B15-1167</strain>
    </source>
</reference>
<dbReference type="InterPro" id="IPR006685">
    <property type="entry name" value="MscS_channel_2nd"/>
</dbReference>
<dbReference type="Pfam" id="PF21082">
    <property type="entry name" value="MS_channel_3rd"/>
    <property type="match status" value="1"/>
</dbReference>
<feature type="domain" description="Mechanosensitive ion channel MscS" evidence="8">
    <location>
        <begin position="117"/>
        <end position="185"/>
    </location>
</feature>
<comment type="similarity">
    <text evidence="2">Belongs to the MscS (TC 1.A.23) family.</text>
</comment>
<feature type="transmembrane region" description="Helical" evidence="7">
    <location>
        <begin position="95"/>
        <end position="114"/>
    </location>
</feature>
<dbReference type="SUPFAM" id="SSF50182">
    <property type="entry name" value="Sm-like ribonucleoproteins"/>
    <property type="match status" value="1"/>
</dbReference>
<name>A0A9D1X490_9FIRM</name>
<dbReference type="InterPro" id="IPR045275">
    <property type="entry name" value="MscS_archaea/bacteria_type"/>
</dbReference>
<keyword evidence="6 7" id="KW-0472">Membrane</keyword>
<dbReference type="Gene3D" id="3.30.70.100">
    <property type="match status" value="1"/>
</dbReference>
<dbReference type="Proteomes" id="UP000886805">
    <property type="component" value="Unassembled WGS sequence"/>
</dbReference>
<accession>A0A9D1X490</accession>
<keyword evidence="4 7" id="KW-0812">Transmembrane</keyword>
<feature type="transmembrane region" description="Helical" evidence="7">
    <location>
        <begin position="66"/>
        <end position="89"/>
    </location>
</feature>
<dbReference type="Pfam" id="PF00924">
    <property type="entry name" value="MS_channel_2nd"/>
    <property type="match status" value="1"/>
</dbReference>
<evidence type="ECO:0000256" key="7">
    <source>
        <dbReference type="SAM" id="Phobius"/>
    </source>
</evidence>
<dbReference type="GO" id="GO:0008381">
    <property type="term" value="F:mechanosensitive monoatomic ion channel activity"/>
    <property type="evidence" value="ECO:0007669"/>
    <property type="project" value="InterPro"/>
</dbReference>
<dbReference type="InterPro" id="IPR011066">
    <property type="entry name" value="MscS_channel_C_sf"/>
</dbReference>
<keyword evidence="3" id="KW-1003">Cell membrane</keyword>
<evidence type="ECO:0000256" key="2">
    <source>
        <dbReference type="ARBA" id="ARBA00008017"/>
    </source>
</evidence>
<evidence type="ECO:0000256" key="3">
    <source>
        <dbReference type="ARBA" id="ARBA00022475"/>
    </source>
</evidence>
<dbReference type="PANTHER" id="PTHR30221">
    <property type="entry name" value="SMALL-CONDUCTANCE MECHANOSENSITIVE CHANNEL"/>
    <property type="match status" value="1"/>
</dbReference>
<protein>
    <submittedName>
        <fullName evidence="10">Mechanosensitive ion channel</fullName>
    </submittedName>
</protein>
<dbReference type="InterPro" id="IPR006686">
    <property type="entry name" value="MscS_channel_CS"/>
</dbReference>